<accession>A0A6I6MFM1</accession>
<evidence type="ECO:0000313" key="2">
    <source>
        <dbReference type="EMBL" id="QGZ93275.1"/>
    </source>
</evidence>
<keyword evidence="1" id="KW-0812">Transmembrane</keyword>
<keyword evidence="1" id="KW-0472">Membrane</keyword>
<reference evidence="3" key="1">
    <citation type="submission" date="2019-12" db="EMBL/GenBank/DDBJ databases">
        <title>Complete genome of Terracaulis silvestris 0127_4.</title>
        <authorList>
            <person name="Vieira S."/>
            <person name="Riedel T."/>
            <person name="Sproer C."/>
            <person name="Pascual J."/>
            <person name="Boedeker C."/>
            <person name="Overmann J."/>
        </authorList>
    </citation>
    <scope>NUCLEOTIDE SEQUENCE [LARGE SCALE GENOMIC DNA]</scope>
    <source>
        <strain evidence="3">0127_4</strain>
    </source>
</reference>
<feature type="transmembrane region" description="Helical" evidence="1">
    <location>
        <begin position="46"/>
        <end position="65"/>
    </location>
</feature>
<dbReference type="Proteomes" id="UP000431269">
    <property type="component" value="Chromosome"/>
</dbReference>
<evidence type="ECO:0000313" key="3">
    <source>
        <dbReference type="Proteomes" id="UP000431269"/>
    </source>
</evidence>
<keyword evidence="3" id="KW-1185">Reference proteome</keyword>
<gene>
    <name evidence="2" type="ORF">DSM104635_00084</name>
</gene>
<feature type="transmembrane region" description="Helical" evidence="1">
    <location>
        <begin position="77"/>
        <end position="106"/>
    </location>
</feature>
<feature type="transmembrane region" description="Helical" evidence="1">
    <location>
        <begin position="112"/>
        <end position="134"/>
    </location>
</feature>
<protein>
    <submittedName>
        <fullName evidence="2">Uncharacterized protein</fullName>
    </submittedName>
</protein>
<organism evidence="2 3">
    <name type="scientific">Terricaulis silvestris</name>
    <dbReference type="NCBI Taxonomy" id="2686094"/>
    <lineage>
        <taxon>Bacteria</taxon>
        <taxon>Pseudomonadati</taxon>
        <taxon>Pseudomonadota</taxon>
        <taxon>Alphaproteobacteria</taxon>
        <taxon>Caulobacterales</taxon>
        <taxon>Caulobacteraceae</taxon>
        <taxon>Terricaulis</taxon>
    </lineage>
</organism>
<sequence length="140" mass="14428">MTDSQALATRIAARIVGPILLLAGAVVIARMDDIVLIVPGILSDGPLAFVTGMFTLICGVTLFVFHHHWKGLPAIVISLLAVTTIIRGVLLMFAPSIIAGLAHAAITGAGPALIIAGLIALLIGAWLTFVGWFAKPTAAV</sequence>
<feature type="transmembrane region" description="Helical" evidence="1">
    <location>
        <begin position="12"/>
        <end position="31"/>
    </location>
</feature>
<name>A0A6I6MFM1_9CAUL</name>
<evidence type="ECO:0000256" key="1">
    <source>
        <dbReference type="SAM" id="Phobius"/>
    </source>
</evidence>
<dbReference type="KEGG" id="tsv:DSM104635_00084"/>
<dbReference type="AlphaFoldDB" id="A0A6I6MFM1"/>
<dbReference type="EMBL" id="CP047045">
    <property type="protein sequence ID" value="QGZ93275.1"/>
    <property type="molecule type" value="Genomic_DNA"/>
</dbReference>
<dbReference type="RefSeq" id="WP_158764285.1">
    <property type="nucleotide sequence ID" value="NZ_CP047045.1"/>
</dbReference>
<keyword evidence="1" id="KW-1133">Transmembrane helix</keyword>
<proteinExistence type="predicted"/>